<proteinExistence type="predicted"/>
<evidence type="ECO:0000313" key="2">
    <source>
        <dbReference type="Proteomes" id="UP000187455"/>
    </source>
</evidence>
<dbReference type="AlphaFoldDB" id="A0A1R0GY90"/>
<dbReference type="Proteomes" id="UP000187455">
    <property type="component" value="Unassembled WGS sequence"/>
</dbReference>
<gene>
    <name evidence="1" type="ORF">AYI68_g4030</name>
</gene>
<keyword evidence="2" id="KW-1185">Reference proteome</keyword>
<sequence length="94" mass="10800">MTSCLKFQRSIKPQSDKSFKNNELRSRNLLEESVINEIIEIESDDDSEVEILPLVKVSCKKDDEPKHFSSSRPITSNFKEIDGDPVIGKEFKNQ</sequence>
<comment type="caution">
    <text evidence="1">The sequence shown here is derived from an EMBL/GenBank/DDBJ whole genome shotgun (WGS) entry which is preliminary data.</text>
</comment>
<organism evidence="1 2">
    <name type="scientific">Smittium mucronatum</name>
    <dbReference type="NCBI Taxonomy" id="133383"/>
    <lineage>
        <taxon>Eukaryota</taxon>
        <taxon>Fungi</taxon>
        <taxon>Fungi incertae sedis</taxon>
        <taxon>Zoopagomycota</taxon>
        <taxon>Kickxellomycotina</taxon>
        <taxon>Harpellomycetes</taxon>
        <taxon>Harpellales</taxon>
        <taxon>Legeriomycetaceae</taxon>
        <taxon>Smittium</taxon>
    </lineage>
</organism>
<reference evidence="1 2" key="1">
    <citation type="journal article" date="2016" name="Mol. Biol. Evol.">
        <title>Genome-Wide Survey of Gut Fungi (Harpellales) Reveals the First Horizontally Transferred Ubiquitin Gene from a Mosquito Host.</title>
        <authorList>
            <person name="Wang Y."/>
            <person name="White M.M."/>
            <person name="Kvist S."/>
            <person name="Moncalvo J.M."/>
        </authorList>
    </citation>
    <scope>NUCLEOTIDE SEQUENCE [LARGE SCALE GENOMIC DNA]</scope>
    <source>
        <strain evidence="1 2">ALG-7-W6</strain>
    </source>
</reference>
<protein>
    <submittedName>
        <fullName evidence="1">Uncharacterized protein</fullName>
    </submittedName>
</protein>
<accession>A0A1R0GY90</accession>
<dbReference type="EMBL" id="LSSL01002108">
    <property type="protein sequence ID" value="OLY81860.1"/>
    <property type="molecule type" value="Genomic_DNA"/>
</dbReference>
<name>A0A1R0GY90_9FUNG</name>
<evidence type="ECO:0000313" key="1">
    <source>
        <dbReference type="EMBL" id="OLY81860.1"/>
    </source>
</evidence>